<evidence type="ECO:0000313" key="1">
    <source>
        <dbReference type="EMBL" id="EDK47389.1"/>
    </source>
</evidence>
<dbReference type="OMA" id="LWNGCEC"/>
<accession>A5E7I1</accession>
<dbReference type="STRING" id="379508.A5E7I1"/>
<dbReference type="GeneID" id="5230330"/>
<reference evidence="1 2" key="1">
    <citation type="journal article" date="2009" name="Nature">
        <title>Evolution of pathogenicity and sexual reproduction in eight Candida genomes.</title>
        <authorList>
            <person name="Butler G."/>
            <person name="Rasmussen M.D."/>
            <person name="Lin M.F."/>
            <person name="Santos M.A."/>
            <person name="Sakthikumar S."/>
            <person name="Munro C.A."/>
            <person name="Rheinbay E."/>
            <person name="Grabherr M."/>
            <person name="Forche A."/>
            <person name="Reedy J.L."/>
            <person name="Agrafioti I."/>
            <person name="Arnaud M.B."/>
            <person name="Bates S."/>
            <person name="Brown A.J."/>
            <person name="Brunke S."/>
            <person name="Costanzo M.C."/>
            <person name="Fitzpatrick D.A."/>
            <person name="de Groot P.W."/>
            <person name="Harris D."/>
            <person name="Hoyer L.L."/>
            <person name="Hube B."/>
            <person name="Klis F.M."/>
            <person name="Kodira C."/>
            <person name="Lennard N."/>
            <person name="Logue M.E."/>
            <person name="Martin R."/>
            <person name="Neiman A.M."/>
            <person name="Nikolaou E."/>
            <person name="Quail M.A."/>
            <person name="Quinn J."/>
            <person name="Santos M.C."/>
            <person name="Schmitzberger F.F."/>
            <person name="Sherlock G."/>
            <person name="Shah P."/>
            <person name="Silverstein K.A."/>
            <person name="Skrzypek M.S."/>
            <person name="Soll D."/>
            <person name="Staggs R."/>
            <person name="Stansfield I."/>
            <person name="Stumpf M.P."/>
            <person name="Sudbery P.E."/>
            <person name="Srikantha T."/>
            <person name="Zeng Q."/>
            <person name="Berman J."/>
            <person name="Berriman M."/>
            <person name="Heitman J."/>
            <person name="Gow N.A."/>
            <person name="Lorenz M.C."/>
            <person name="Birren B.W."/>
            <person name="Kellis M."/>
            <person name="Cuomo C.A."/>
        </authorList>
    </citation>
    <scope>NUCLEOTIDE SEQUENCE [LARGE SCALE GENOMIC DNA]</scope>
    <source>
        <strain evidence="2">ATCC 11503 / BCRC 21390 / CBS 2605 / JCM 1781 / NBRC 1676 / NRRL YB-4239</strain>
    </source>
</reference>
<dbReference type="HOGENOM" id="CLU_446963_0_0_1"/>
<dbReference type="AlphaFoldDB" id="A5E7I1"/>
<sequence length="611" mass="71003">MPVQSLLTFPEQVRDRIISYLPQQALINLATTNYEFYHPCMKKLYSKIAVSEIPPLRCEVDPANKLDLRRMDFQDSTRLVIYGLQGCYKRVLNIKMINARLEVLVQALTINTELISYIKEIHILLKEPHLNQVIHKLSALLKLHSAQLNYFYTQNQGRCLFLTCPETELRMGNLTSLVQLENLSTKLGNVTTLIFPSDQTLYWQYMSALPQNLDNFSSLSKFKFVINTSVFDRNVKLVNLIPWNKLKSLELVFDYPTNSNVEDYLIDFLALLPESVPKLKSLSIIQGTIFPTHASNEIFDLNMFNLIRQWCANLDYLSIKHKLPIMGNFPDGMEGNYRRRYELYLRVLPKLINQYSSKPNVILNLPNLFQTFACYEQYMNTVLYNGCKCHHCEHYLQKLDWFLMHHKYYNVQTGQYRDMNASHLFSVLGRALNDRLIQNDLITQLDQLAFPIWNCSWDFHEMIVDQNSNCSQNNDAYLVPPLKCLEKEIIEYGEYDEDNEDGIIESTASNNRCEFSRKLFSHLPKCISHYLNDLVQEILNLHRGNAEQRADEVEHGTGTDTEVSFMDSLKDGGDLDTTHPFNIRRIIINGIVYNIGAELNGTHYYVNVYDG</sequence>
<dbReference type="Proteomes" id="UP000001996">
    <property type="component" value="Unassembled WGS sequence"/>
</dbReference>
<organism evidence="1 2">
    <name type="scientific">Lodderomyces elongisporus (strain ATCC 11503 / CBS 2605 / JCM 1781 / NBRC 1676 / NRRL YB-4239)</name>
    <name type="common">Yeast</name>
    <name type="synonym">Saccharomyces elongisporus</name>
    <dbReference type="NCBI Taxonomy" id="379508"/>
    <lineage>
        <taxon>Eukaryota</taxon>
        <taxon>Fungi</taxon>
        <taxon>Dikarya</taxon>
        <taxon>Ascomycota</taxon>
        <taxon>Saccharomycotina</taxon>
        <taxon>Pichiomycetes</taxon>
        <taxon>Debaryomycetaceae</taxon>
        <taxon>Candida/Lodderomyces clade</taxon>
        <taxon>Lodderomyces</taxon>
    </lineage>
</organism>
<gene>
    <name evidence="1" type="ORF">LELG_05570</name>
</gene>
<dbReference type="EMBL" id="CH981533">
    <property type="protein sequence ID" value="EDK47389.1"/>
    <property type="molecule type" value="Genomic_DNA"/>
</dbReference>
<protein>
    <recommendedName>
        <fullName evidence="3">F-box domain-containing protein</fullName>
    </recommendedName>
</protein>
<evidence type="ECO:0000313" key="2">
    <source>
        <dbReference type="Proteomes" id="UP000001996"/>
    </source>
</evidence>
<dbReference type="VEuPathDB" id="FungiDB:LELG_05570"/>
<dbReference type="OrthoDB" id="3976101at2759"/>
<dbReference type="InParanoid" id="A5E7I1"/>
<proteinExistence type="predicted"/>
<keyword evidence="2" id="KW-1185">Reference proteome</keyword>
<dbReference type="KEGG" id="lel:PVL30_005099"/>
<name>A5E7I1_LODEL</name>
<dbReference type="eggNOG" id="ENOG502R4NW">
    <property type="taxonomic scope" value="Eukaryota"/>
</dbReference>
<evidence type="ECO:0008006" key="3">
    <source>
        <dbReference type="Google" id="ProtNLM"/>
    </source>
</evidence>